<evidence type="ECO:0000256" key="3">
    <source>
        <dbReference type="ARBA" id="ARBA00022801"/>
    </source>
</evidence>
<name>D3VQ54_MYCAA</name>
<keyword evidence="1" id="KW-0540">Nuclease</keyword>
<proteinExistence type="predicted"/>
<dbReference type="GO" id="GO:0004519">
    <property type="term" value="F:endonuclease activity"/>
    <property type="evidence" value="ECO:0007669"/>
    <property type="project" value="UniProtKB-KW"/>
</dbReference>
<evidence type="ECO:0000313" key="6">
    <source>
        <dbReference type="Proteomes" id="UP000006902"/>
    </source>
</evidence>
<dbReference type="OrthoDB" id="401280at2"/>
<evidence type="ECO:0000313" key="5">
    <source>
        <dbReference type="EMBL" id="CBH40316.1"/>
    </source>
</evidence>
<dbReference type="AlphaFoldDB" id="D3VQ54"/>
<dbReference type="Gene3D" id="2.40.50.90">
    <property type="match status" value="1"/>
</dbReference>
<dbReference type="GO" id="GO:0016787">
    <property type="term" value="F:hydrolase activity"/>
    <property type="evidence" value="ECO:0007669"/>
    <property type="project" value="UniProtKB-KW"/>
</dbReference>
<evidence type="ECO:0000259" key="4">
    <source>
        <dbReference type="PROSITE" id="PS50830"/>
    </source>
</evidence>
<dbReference type="PANTHER" id="PTHR12302:SF3">
    <property type="entry name" value="SERINE_THREONINE-PROTEIN KINASE 31"/>
    <property type="match status" value="1"/>
</dbReference>
<reference evidence="6" key="1">
    <citation type="journal article" date="2010" name="BMC Genomics">
        <title>Comparative genomic and proteomic analyses of two Mycoplasma agalactiae strains: clues to the macro- and micro-events that are shaping mycoplasma diversity.</title>
        <authorList>
            <person name="Nouvel L.X."/>
            <person name="Sirand-Pugnet P."/>
            <person name="Marenda M.S."/>
            <person name="Sagne E."/>
            <person name="Barbe V."/>
            <person name="Mangenot S."/>
            <person name="Schenowitz C."/>
            <person name="Jacob D."/>
            <person name="Barre A."/>
            <person name="Claverol S."/>
            <person name="Blanchard A."/>
            <person name="Citti C."/>
        </authorList>
    </citation>
    <scope>NUCLEOTIDE SEQUENCE [LARGE SCALE GENOMIC DNA]</scope>
    <source>
        <strain evidence="6">5632</strain>
    </source>
</reference>
<dbReference type="InterPro" id="IPR016071">
    <property type="entry name" value="Staphylococal_nuclease_OB-fold"/>
</dbReference>
<dbReference type="eggNOG" id="COG1525">
    <property type="taxonomic scope" value="Bacteria"/>
</dbReference>
<dbReference type="EMBL" id="FP671138">
    <property type="protein sequence ID" value="CBH40316.1"/>
    <property type="molecule type" value="Genomic_DNA"/>
</dbReference>
<dbReference type="PROSITE" id="PS50830">
    <property type="entry name" value="TNASE_3"/>
    <property type="match status" value="1"/>
</dbReference>
<dbReference type="Pfam" id="PF00565">
    <property type="entry name" value="SNase"/>
    <property type="match status" value="1"/>
</dbReference>
<dbReference type="RefSeq" id="WP_013021746.1">
    <property type="nucleotide sequence ID" value="NC_013948.1"/>
</dbReference>
<dbReference type="InterPro" id="IPR035437">
    <property type="entry name" value="SNase_OB-fold_sf"/>
</dbReference>
<protein>
    <submittedName>
        <fullName evidence="5">Nuclease</fullName>
    </submittedName>
</protein>
<dbReference type="SUPFAM" id="SSF50199">
    <property type="entry name" value="Staphylococcal nuclease"/>
    <property type="match status" value="1"/>
</dbReference>
<dbReference type="KEGG" id="mal:MAGa0850"/>
<organism evidence="5 6">
    <name type="scientific">Mycoplasmopsis agalactiae</name>
    <name type="common">Mycoplasma agalactiae</name>
    <dbReference type="NCBI Taxonomy" id="2110"/>
    <lineage>
        <taxon>Bacteria</taxon>
        <taxon>Bacillati</taxon>
        <taxon>Mycoplasmatota</taxon>
        <taxon>Mycoplasmoidales</taxon>
        <taxon>Metamycoplasmataceae</taxon>
        <taxon>Mycoplasmopsis</taxon>
    </lineage>
</organism>
<dbReference type="SMART" id="SM00318">
    <property type="entry name" value="SNc"/>
    <property type="match status" value="1"/>
</dbReference>
<keyword evidence="2" id="KW-0255">Endonuclease</keyword>
<dbReference type="Proteomes" id="UP000006902">
    <property type="component" value="Chromosome"/>
</dbReference>
<evidence type="ECO:0000256" key="2">
    <source>
        <dbReference type="ARBA" id="ARBA00022759"/>
    </source>
</evidence>
<dbReference type="PANTHER" id="PTHR12302">
    <property type="entry name" value="EBNA2 BINDING PROTEIN P100"/>
    <property type="match status" value="1"/>
</dbReference>
<accession>D3VQ54</accession>
<evidence type="ECO:0000256" key="1">
    <source>
        <dbReference type="ARBA" id="ARBA00022722"/>
    </source>
</evidence>
<feature type="domain" description="TNase-like" evidence="4">
    <location>
        <begin position="39"/>
        <end position="181"/>
    </location>
</feature>
<keyword evidence="3" id="KW-0378">Hydrolase</keyword>
<gene>
    <name evidence="5" type="ordered locus">MAGa0850</name>
</gene>
<sequence length="190" mass="22433">MKALRFFIPALVLPYQLVSCTNVANYYLKSTKIDSNVSIIDGDTISFLQNDKKQTIRLFGIDAPETFKNNIQKLAKFENFYAHQARMYLTDMINNKELYYRFIKHDKYNRIIAFLCYKTSINTYSDVGLELVRNGLARVHYISVDSKHKYAVNEKNLVEYFYKLKAAENEAKIQRINIWQHAQKDVFYKP</sequence>